<dbReference type="AlphaFoldDB" id="A0A7S2WHC6"/>
<sequence>MHESLHESLRDTLGSLCCLVNLPQCSMVRMQLVQFCAPSPDVVVTPPTEQIEQHHTQSGLPLIDPSKHRFTDSKIHSRVTDSQIPNSDSENNHIKVSKSVNGH</sequence>
<name>A0A7S2WHC6_9STRA</name>
<organism evidence="2">
    <name type="scientific">Mucochytrium quahogii</name>
    <dbReference type="NCBI Taxonomy" id="96639"/>
    <lineage>
        <taxon>Eukaryota</taxon>
        <taxon>Sar</taxon>
        <taxon>Stramenopiles</taxon>
        <taxon>Bigyra</taxon>
        <taxon>Labyrinthulomycetes</taxon>
        <taxon>Thraustochytrida</taxon>
        <taxon>Thraustochytriidae</taxon>
        <taxon>Mucochytrium</taxon>
    </lineage>
</organism>
<gene>
    <name evidence="2" type="ORF">QSP1433_LOCUS9192</name>
    <name evidence="3" type="ORF">QSP1433_LOCUS9193</name>
</gene>
<evidence type="ECO:0000256" key="1">
    <source>
        <dbReference type="SAM" id="MobiDB-lite"/>
    </source>
</evidence>
<dbReference type="EMBL" id="HBHK01014563">
    <property type="protein sequence ID" value="CAD9686500.1"/>
    <property type="molecule type" value="Transcribed_RNA"/>
</dbReference>
<proteinExistence type="predicted"/>
<feature type="compositionally biased region" description="Polar residues" evidence="1">
    <location>
        <begin position="80"/>
        <end position="89"/>
    </location>
</feature>
<evidence type="ECO:0000313" key="2">
    <source>
        <dbReference type="EMBL" id="CAD9686499.1"/>
    </source>
</evidence>
<accession>A0A7S2WHC6</accession>
<protein>
    <submittedName>
        <fullName evidence="2">Uncharacterized protein</fullName>
    </submittedName>
</protein>
<feature type="compositionally biased region" description="Basic and acidic residues" evidence="1">
    <location>
        <begin position="65"/>
        <end position="79"/>
    </location>
</feature>
<dbReference type="EMBL" id="HBHK01014562">
    <property type="protein sequence ID" value="CAD9686499.1"/>
    <property type="molecule type" value="Transcribed_RNA"/>
</dbReference>
<evidence type="ECO:0000313" key="3">
    <source>
        <dbReference type="EMBL" id="CAD9686500.1"/>
    </source>
</evidence>
<feature type="region of interest" description="Disordered" evidence="1">
    <location>
        <begin position="47"/>
        <end position="103"/>
    </location>
</feature>
<reference evidence="2" key="1">
    <citation type="submission" date="2021-01" db="EMBL/GenBank/DDBJ databases">
        <authorList>
            <person name="Corre E."/>
            <person name="Pelletier E."/>
            <person name="Niang G."/>
            <person name="Scheremetjew M."/>
            <person name="Finn R."/>
            <person name="Kale V."/>
            <person name="Holt S."/>
            <person name="Cochrane G."/>
            <person name="Meng A."/>
            <person name="Brown T."/>
            <person name="Cohen L."/>
        </authorList>
    </citation>
    <scope>NUCLEOTIDE SEQUENCE</scope>
    <source>
        <strain evidence="2">NY070348D</strain>
    </source>
</reference>